<evidence type="ECO:0000256" key="5">
    <source>
        <dbReference type="ARBA" id="ARBA00033067"/>
    </source>
</evidence>
<dbReference type="Gene3D" id="3.90.25.10">
    <property type="entry name" value="UDP-galactose 4-epimerase, domain 1"/>
    <property type="match status" value="1"/>
</dbReference>
<dbReference type="Proteomes" id="UP000295765">
    <property type="component" value="Unassembled WGS sequence"/>
</dbReference>
<dbReference type="Pfam" id="PF01370">
    <property type="entry name" value="Epimerase"/>
    <property type="match status" value="1"/>
</dbReference>
<evidence type="ECO:0000256" key="4">
    <source>
        <dbReference type="ARBA" id="ARBA00031367"/>
    </source>
</evidence>
<dbReference type="EMBL" id="SLWY01000014">
    <property type="protein sequence ID" value="TCO80514.1"/>
    <property type="molecule type" value="Genomic_DNA"/>
</dbReference>
<evidence type="ECO:0000256" key="2">
    <source>
        <dbReference type="ARBA" id="ARBA00007637"/>
    </source>
</evidence>
<comment type="pathway">
    <text evidence="1">Carbohydrate metabolism; galactose metabolism.</text>
</comment>
<protein>
    <recommendedName>
        <fullName evidence="3">UDP-glucose 4-epimerase</fullName>
    </recommendedName>
    <alternativeName>
        <fullName evidence="5">Galactowaldenase</fullName>
    </alternativeName>
    <alternativeName>
        <fullName evidence="4">UDP-galactose 4-epimerase</fullName>
    </alternativeName>
</protein>
<evidence type="ECO:0000313" key="8">
    <source>
        <dbReference type="Proteomes" id="UP000295765"/>
    </source>
</evidence>
<evidence type="ECO:0000259" key="6">
    <source>
        <dbReference type="Pfam" id="PF01370"/>
    </source>
</evidence>
<dbReference type="PANTHER" id="PTHR43725:SF53">
    <property type="entry name" value="UDP-ARABINOSE 4-EPIMERASE 1"/>
    <property type="match status" value="1"/>
</dbReference>
<evidence type="ECO:0000256" key="3">
    <source>
        <dbReference type="ARBA" id="ARBA00018569"/>
    </source>
</evidence>
<dbReference type="AlphaFoldDB" id="A0A4R2L227"/>
<keyword evidence="8" id="KW-1185">Reference proteome</keyword>
<dbReference type="InterPro" id="IPR036291">
    <property type="entry name" value="NAD(P)-bd_dom_sf"/>
</dbReference>
<reference evidence="7 8" key="1">
    <citation type="submission" date="2019-03" db="EMBL/GenBank/DDBJ databases">
        <title>Genomic Encyclopedia of Type Strains, Phase IV (KMG-IV): sequencing the most valuable type-strain genomes for metagenomic binning, comparative biology and taxonomic classification.</title>
        <authorList>
            <person name="Goeker M."/>
        </authorList>
    </citation>
    <scope>NUCLEOTIDE SEQUENCE [LARGE SCALE GENOMIC DNA]</scope>
    <source>
        <strain evidence="7 8">DSM 25287</strain>
    </source>
</reference>
<dbReference type="OrthoDB" id="9803010at2"/>
<dbReference type="InterPro" id="IPR001509">
    <property type="entry name" value="Epimerase_deHydtase"/>
</dbReference>
<evidence type="ECO:0000313" key="7">
    <source>
        <dbReference type="EMBL" id="TCO80514.1"/>
    </source>
</evidence>
<accession>A0A4R2L227</accession>
<comment type="caution">
    <text evidence="7">The sequence shown here is derived from an EMBL/GenBank/DDBJ whole genome shotgun (WGS) entry which is preliminary data.</text>
</comment>
<dbReference type="Gene3D" id="3.40.50.720">
    <property type="entry name" value="NAD(P)-binding Rossmann-like Domain"/>
    <property type="match status" value="1"/>
</dbReference>
<dbReference type="RefSeq" id="WP_132543698.1">
    <property type="nucleotide sequence ID" value="NZ_SLWY01000014.1"/>
</dbReference>
<dbReference type="PANTHER" id="PTHR43725">
    <property type="entry name" value="UDP-GLUCOSE 4-EPIMERASE"/>
    <property type="match status" value="1"/>
</dbReference>
<sequence length="307" mass="33693">MRALVLGGNGFIGSHLVDLLLQRGHRVRVFDRSPNRYQAPYPEVDYRLGQFGDSAEIAEALQDIDVVFHLISTSVPSTSNLDPVADINGNLVGTVQLLQQMVKLGLKRIVYLSSGGTVYGNPTLEPVPETHPLHPICSYGVVKVAIENYLFMFQQLHGLLPTVLRASNPFGPRQGHIGVQGVIPTFLARLVQGDRLQIWGDGSVVRDYIYIADLVDLAMLAGESSATGVFNAGSGSGCSLNEIVRVIERISGRTVPVDYLPGRAFDVREITLDVRSAKAAFGWQPRTSIDEGIRRHWDWLQTISAHQ</sequence>
<dbReference type="CDD" id="cd05264">
    <property type="entry name" value="UDP_G4E_5_SDR_e"/>
    <property type="match status" value="1"/>
</dbReference>
<proteinExistence type="inferred from homology"/>
<evidence type="ECO:0000256" key="1">
    <source>
        <dbReference type="ARBA" id="ARBA00004947"/>
    </source>
</evidence>
<name>A0A4R2L227_9GAMM</name>
<dbReference type="SUPFAM" id="SSF51735">
    <property type="entry name" value="NAD(P)-binding Rossmann-fold domains"/>
    <property type="match status" value="1"/>
</dbReference>
<comment type="similarity">
    <text evidence="2">Belongs to the NAD(P)-dependent epimerase/dehydratase family.</text>
</comment>
<organism evidence="7 8">
    <name type="scientific">Plasticicumulans lactativorans</name>
    <dbReference type="NCBI Taxonomy" id="1133106"/>
    <lineage>
        <taxon>Bacteria</taxon>
        <taxon>Pseudomonadati</taxon>
        <taxon>Pseudomonadota</taxon>
        <taxon>Gammaproteobacteria</taxon>
        <taxon>Candidatus Competibacteraceae</taxon>
        <taxon>Plasticicumulans</taxon>
    </lineage>
</organism>
<gene>
    <name evidence="7" type="ORF">EV699_114161</name>
</gene>
<feature type="domain" description="NAD-dependent epimerase/dehydratase" evidence="6">
    <location>
        <begin position="3"/>
        <end position="233"/>
    </location>
</feature>